<dbReference type="Gene3D" id="3.30.465.10">
    <property type="match status" value="1"/>
</dbReference>
<feature type="transmembrane region" description="Helical" evidence="6">
    <location>
        <begin position="45"/>
        <end position="64"/>
    </location>
</feature>
<dbReference type="InterPro" id="IPR016169">
    <property type="entry name" value="FAD-bd_PCMH_sub2"/>
</dbReference>
<evidence type="ECO:0000259" key="7">
    <source>
        <dbReference type="PROSITE" id="PS51387"/>
    </source>
</evidence>
<dbReference type="InterPro" id="IPR006094">
    <property type="entry name" value="Oxid_FAD_bind_N"/>
</dbReference>
<evidence type="ECO:0000256" key="5">
    <source>
        <dbReference type="ARBA" id="ARBA00023136"/>
    </source>
</evidence>
<dbReference type="EC" id="1.3.1.72" evidence="2"/>
<accession>A0A7S1B9R5</accession>
<evidence type="ECO:0000313" key="8">
    <source>
        <dbReference type="EMBL" id="CAD8878353.1"/>
    </source>
</evidence>
<organism evidence="8">
    <name type="scientific">Corethron hystrix</name>
    <dbReference type="NCBI Taxonomy" id="216773"/>
    <lineage>
        <taxon>Eukaryota</taxon>
        <taxon>Sar</taxon>
        <taxon>Stramenopiles</taxon>
        <taxon>Ochrophyta</taxon>
        <taxon>Bacillariophyta</taxon>
        <taxon>Coscinodiscophyceae</taxon>
        <taxon>Corethrophycidae</taxon>
        <taxon>Corethrales</taxon>
        <taxon>Corethraceae</taxon>
        <taxon>Corethron</taxon>
    </lineage>
</organism>
<proteinExistence type="predicted"/>
<evidence type="ECO:0000256" key="1">
    <source>
        <dbReference type="ARBA" id="ARBA00004167"/>
    </source>
</evidence>
<reference evidence="8" key="1">
    <citation type="submission" date="2021-01" db="EMBL/GenBank/DDBJ databases">
        <authorList>
            <person name="Corre E."/>
            <person name="Pelletier E."/>
            <person name="Niang G."/>
            <person name="Scheremetjew M."/>
            <person name="Finn R."/>
            <person name="Kale V."/>
            <person name="Holt S."/>
            <person name="Cochrane G."/>
            <person name="Meng A."/>
            <person name="Brown T."/>
            <person name="Cohen L."/>
        </authorList>
    </citation>
    <scope>NUCLEOTIDE SEQUENCE</scope>
    <source>
        <strain evidence="8">308</strain>
    </source>
</reference>
<evidence type="ECO:0000256" key="3">
    <source>
        <dbReference type="ARBA" id="ARBA00022692"/>
    </source>
</evidence>
<dbReference type="AlphaFoldDB" id="A0A7S1B9R5"/>
<evidence type="ECO:0000256" key="4">
    <source>
        <dbReference type="ARBA" id="ARBA00022989"/>
    </source>
</evidence>
<dbReference type="InterPro" id="IPR036318">
    <property type="entry name" value="FAD-bd_PCMH-like_sf"/>
</dbReference>
<keyword evidence="3 6" id="KW-0812">Transmembrane</keyword>
<protein>
    <recommendedName>
        <fullName evidence="2">Delta(24)-sterol reductase</fullName>
        <ecNumber evidence="2">1.3.1.72</ecNumber>
    </recommendedName>
</protein>
<dbReference type="PANTHER" id="PTHR10801">
    <property type="entry name" value="24-DEHYDROCHOLESTEROL REDUCTASE"/>
    <property type="match status" value="1"/>
</dbReference>
<dbReference type="Pfam" id="PF01565">
    <property type="entry name" value="FAD_binding_4"/>
    <property type="match status" value="1"/>
</dbReference>
<dbReference type="SUPFAM" id="SSF56176">
    <property type="entry name" value="FAD-binding/transporter-associated domain-like"/>
    <property type="match status" value="1"/>
</dbReference>
<keyword evidence="4 6" id="KW-1133">Transmembrane helix</keyword>
<dbReference type="PANTHER" id="PTHR10801:SF2">
    <property type="entry name" value="FAD-BINDING PCMH-TYPE DOMAIN-CONTAINING PROTEIN"/>
    <property type="match status" value="1"/>
</dbReference>
<name>A0A7S1B9R5_9STRA</name>
<dbReference type="GO" id="GO:0005737">
    <property type="term" value="C:cytoplasm"/>
    <property type="evidence" value="ECO:0007669"/>
    <property type="project" value="TreeGrafter"/>
</dbReference>
<evidence type="ECO:0000256" key="6">
    <source>
        <dbReference type="SAM" id="Phobius"/>
    </source>
</evidence>
<dbReference type="GO" id="GO:0008202">
    <property type="term" value="P:steroid metabolic process"/>
    <property type="evidence" value="ECO:0007669"/>
    <property type="project" value="TreeGrafter"/>
</dbReference>
<sequence>MPFLDEVLFHFSAVTDSLLFLVTKLPFYDLVYDVVTDFITEHRGWFVIFFVLPLSLLFDIFFAIRGMIVMKFYSAPQLHEERVKDIQSQIKAWNECGAKTKLCTARGGWQSISPGNRAYKKSIHSTQIAVNLYDILEFDEKAMTIRVEPMVNMGQISHYLIAKGYTIPILPEMDDLTVGGLMMGVGIECSSHKYGLFNDTVEELEIVLADGSVMTCSKTENREMFDALPWSYGTLGFLTAVTIRVMKCKPFVRLEYFPCYTKESGAEMFKKLSCGTSGKQEDVPDLVESLAYSEHEQVVMSGTYVDAEDVVYAQKDSIGLWYKPWFYKHVQSKLTKDKDTTSTVSYIPLRDYYHRHTKAIFWELEQIIPIGNHPLFRLLLGWAVPPKVSFLKITQTEKIIELYEKQHVIQDMLVPISRLSEALDVFKKEYDLYPLWICPYKAYDYTDLKGDASQSSAHRCFLRKPDSLTDPVIDEEGYREENKWEMYVDIGAYGIPQAVLDKKPFDAVKTGRAVEAYVARVKGFQMLYADSYMNRDEFREMFDHSHYDQMKLKYDPKGAFPEIYQKVCRRGQALWGSELKESKKAQ</sequence>
<keyword evidence="5 6" id="KW-0472">Membrane</keyword>
<feature type="transmembrane region" description="Helical" evidence="6">
    <location>
        <begin position="7"/>
        <end position="25"/>
    </location>
</feature>
<comment type="subcellular location">
    <subcellularLocation>
        <location evidence="1">Membrane</location>
        <topology evidence="1">Single-pass membrane protein</topology>
    </subcellularLocation>
</comment>
<dbReference type="GO" id="GO:0071949">
    <property type="term" value="F:FAD binding"/>
    <property type="evidence" value="ECO:0007669"/>
    <property type="project" value="InterPro"/>
</dbReference>
<dbReference type="PROSITE" id="PS51387">
    <property type="entry name" value="FAD_PCMH"/>
    <property type="match status" value="1"/>
</dbReference>
<dbReference type="InterPro" id="IPR016166">
    <property type="entry name" value="FAD-bd_PCMH"/>
</dbReference>
<dbReference type="EMBL" id="HBFR01007664">
    <property type="protein sequence ID" value="CAD8878353.1"/>
    <property type="molecule type" value="Transcribed_RNA"/>
</dbReference>
<dbReference type="GO" id="GO:0050614">
    <property type="term" value="F:Delta24-sterol reductase activity"/>
    <property type="evidence" value="ECO:0007669"/>
    <property type="project" value="UniProtKB-EC"/>
</dbReference>
<gene>
    <name evidence="8" type="ORF">CHYS00102_LOCUS5537</name>
</gene>
<dbReference type="GO" id="GO:0016020">
    <property type="term" value="C:membrane"/>
    <property type="evidence" value="ECO:0007669"/>
    <property type="project" value="UniProtKB-SubCell"/>
</dbReference>
<dbReference type="InterPro" id="IPR040165">
    <property type="entry name" value="Diminuto-like"/>
</dbReference>
<dbReference type="GO" id="GO:0000246">
    <property type="term" value="F:Delta24(24-1) sterol reductase activity"/>
    <property type="evidence" value="ECO:0007669"/>
    <property type="project" value="TreeGrafter"/>
</dbReference>
<feature type="domain" description="FAD-binding PCMH-type" evidence="7">
    <location>
        <begin position="71"/>
        <end position="248"/>
    </location>
</feature>
<evidence type="ECO:0000256" key="2">
    <source>
        <dbReference type="ARBA" id="ARBA00012405"/>
    </source>
</evidence>